<keyword evidence="2 6" id="KW-0812">Transmembrane</keyword>
<dbReference type="PANTHER" id="PTHR37994:SF4">
    <property type="entry name" value="ER TRANSPORTER 6TM N-TERMINAL DOMAIN-CONTAINING PROTEIN-RELATED"/>
    <property type="match status" value="1"/>
</dbReference>
<evidence type="ECO:0008006" key="12">
    <source>
        <dbReference type="Google" id="ProtNLM"/>
    </source>
</evidence>
<comment type="subcellular location">
    <subcellularLocation>
        <location evidence="1">Membrane</location>
        <topology evidence="1">Multi-pass membrane protein</topology>
    </subcellularLocation>
</comment>
<evidence type="ECO:0000259" key="8">
    <source>
        <dbReference type="Pfam" id="PF10337"/>
    </source>
</evidence>
<feature type="transmembrane region" description="Helical" evidence="6">
    <location>
        <begin position="88"/>
        <end position="107"/>
    </location>
</feature>
<feature type="region of interest" description="Disordered" evidence="5">
    <location>
        <begin position="587"/>
        <end position="607"/>
    </location>
</feature>
<feature type="compositionally biased region" description="Basic and acidic residues" evidence="5">
    <location>
        <begin position="33"/>
        <end position="45"/>
    </location>
</feature>
<keyword evidence="3 6" id="KW-1133">Transmembrane helix</keyword>
<evidence type="ECO:0000313" key="11">
    <source>
        <dbReference type="Proteomes" id="UP000799772"/>
    </source>
</evidence>
<dbReference type="InterPro" id="IPR049453">
    <property type="entry name" value="Memb_transporter_dom"/>
</dbReference>
<dbReference type="Pfam" id="PF10337">
    <property type="entry name" value="ArAE_2_N"/>
    <property type="match status" value="2"/>
</dbReference>
<accession>A0A9P4MB18</accession>
<protein>
    <recommendedName>
        <fullName evidence="12">ER transporter 6TM N-terminal domain-containing protein</fullName>
    </recommendedName>
</protein>
<feature type="domain" description="Putative ER transporter 6TM N-terminal" evidence="8">
    <location>
        <begin position="162"/>
        <end position="486"/>
    </location>
</feature>
<proteinExistence type="predicted"/>
<organism evidence="10 11">
    <name type="scientific">Rhizodiscina lignyota</name>
    <dbReference type="NCBI Taxonomy" id="1504668"/>
    <lineage>
        <taxon>Eukaryota</taxon>
        <taxon>Fungi</taxon>
        <taxon>Dikarya</taxon>
        <taxon>Ascomycota</taxon>
        <taxon>Pezizomycotina</taxon>
        <taxon>Dothideomycetes</taxon>
        <taxon>Pleosporomycetidae</taxon>
        <taxon>Aulographales</taxon>
        <taxon>Rhizodiscinaceae</taxon>
        <taxon>Rhizodiscina</taxon>
    </lineage>
</organism>
<dbReference type="Pfam" id="PF13515">
    <property type="entry name" value="FUSC_2"/>
    <property type="match status" value="1"/>
</dbReference>
<feature type="transmembrane region" description="Helical" evidence="6">
    <location>
        <begin position="119"/>
        <end position="142"/>
    </location>
</feature>
<sequence>MAEDAMLDGQPGKYEKGEDSGLSGEDASTSAGQERDKKEEVSPKRSFGEKVKGMWAKTGLNVPTVLLMAKGGLPPVIALAMFQSTSVAALFPTLGYLLGIVSVLGFCIMPRAKFIQTMFLDVISVCLGTAIGLLESYCAVKARQHTTPPLPPGATPPLVPPYNSSASAVCAIWLFVQVYAVNCFRAKFPQFAFPTIIYCIFANVTSTYATQFPTVKYAMSFEKTLLEVFLLGLGIATAVSFLIFPVSTRKTVLKQFEAYIGGMRGCLKAEVAYFQSLEDAESFRASITQAKEDEAERTPQAKAVKGAVNALQAQHGKLHGDLTFAKREIAFGKLGANELKSMFEMHRRCILPLIGLSAVIDIFEHLNELNAINETAPEGGWQEAEEELRKQTVEDWVDYMRHLHVNFADFADVIDEGLEHVLLVLQFKKPEKKKQKKGEPDAAASGNEDIEERAEDTRPGSTGFAEYLERRANKFHSGKEIALRTWCEHRGIDLAPDFFDHPATATYSLHVGEQDETYQRHQIRQRQLYMLLYMEYLLHQTAKSVLAYVRFVDDVKSSGKLSRKRFLMPGKKRIIKWIQSIFKTQDVPDDNDHTGPDVGGNTKSVELGSAYRQRKDPEHLPPENWIERFGDNIRVIPAFFRSPESAFGLRVALATISIGIVAFLADTQHWFLEQRGIWALIMVAISMNPTAGSSIFSFLLRVIGTTFAMLVSWCIWYIPDQKTPGILVFLWLFVTMALFIPLKKPQFIIVGMISIVTTTMIIGYQIEVRKVGKQRATSNGQPFYPVYEFAPYRLATVIVGLTTAFIWTVIPYPITEHSQIRKGLGGALYLSANYYSIVHELANSRIRGDEGNPDDKKSPGHRLEKARVKVFSKMMLALNGLRAYSGFQKWEVPIGGRFPRKEYNGIINHVQGILSFMSLVAFASQSFRQTEQEPGSHWTEDFRRVMESANFTSHNITSLLSLMSAAISGGLPLPPYLKTPKPYQLSDRLEEIDKDILSVRHINEPCYAAFAVIQISTRCIVRDLDHLLTHVKSLVGELDFSFHVVSTSDDSSEITLWETAKTVRTREKRD</sequence>
<feature type="transmembrane region" description="Helical" evidence="6">
    <location>
        <begin position="724"/>
        <end position="740"/>
    </location>
</feature>
<dbReference type="OrthoDB" id="2274698at2759"/>
<feature type="region of interest" description="Disordered" evidence="5">
    <location>
        <begin position="433"/>
        <end position="462"/>
    </location>
</feature>
<dbReference type="AlphaFoldDB" id="A0A9P4MB18"/>
<evidence type="ECO:0000259" key="7">
    <source>
        <dbReference type="Pfam" id="PF10334"/>
    </source>
</evidence>
<evidence type="ECO:0000256" key="4">
    <source>
        <dbReference type="ARBA" id="ARBA00023136"/>
    </source>
</evidence>
<dbReference type="GO" id="GO:0016020">
    <property type="term" value="C:membrane"/>
    <property type="evidence" value="ECO:0007669"/>
    <property type="project" value="UniProtKB-SubCell"/>
</dbReference>
<name>A0A9P4MB18_9PEZI</name>
<feature type="transmembrane region" description="Helical" evidence="6">
    <location>
        <begin position="747"/>
        <end position="766"/>
    </location>
</feature>
<feature type="region of interest" description="Disordered" evidence="5">
    <location>
        <begin position="1"/>
        <end position="45"/>
    </location>
</feature>
<feature type="domain" description="Integral membrane bound transporter" evidence="9">
    <location>
        <begin position="669"/>
        <end position="807"/>
    </location>
</feature>
<evidence type="ECO:0000313" key="10">
    <source>
        <dbReference type="EMBL" id="KAF2103870.1"/>
    </source>
</evidence>
<feature type="transmembrane region" description="Helical" evidence="6">
    <location>
        <begin position="228"/>
        <end position="246"/>
    </location>
</feature>
<dbReference type="InterPro" id="IPR018820">
    <property type="entry name" value="BRE4-related_DUF2421"/>
</dbReference>
<dbReference type="PANTHER" id="PTHR37994">
    <property type="entry name" value="ARAE_2_N DOMAIN-CONTAINING PROTEIN-RELATED"/>
    <property type="match status" value="1"/>
</dbReference>
<feature type="transmembrane region" description="Helical" evidence="6">
    <location>
        <begin position="162"/>
        <end position="184"/>
    </location>
</feature>
<feature type="transmembrane region" description="Helical" evidence="6">
    <location>
        <begin position="647"/>
        <end position="665"/>
    </location>
</feature>
<feature type="domain" description="Putative ER transporter 6TM N-terminal" evidence="8">
    <location>
        <begin position="54"/>
        <end position="147"/>
    </location>
</feature>
<feature type="transmembrane region" description="Helical" evidence="6">
    <location>
        <begin position="698"/>
        <end position="718"/>
    </location>
</feature>
<evidence type="ECO:0000256" key="5">
    <source>
        <dbReference type="SAM" id="MobiDB-lite"/>
    </source>
</evidence>
<keyword evidence="4 6" id="KW-0472">Membrane</keyword>
<feature type="transmembrane region" description="Helical" evidence="6">
    <location>
        <begin position="191"/>
        <end position="208"/>
    </location>
</feature>
<keyword evidence="11" id="KW-1185">Reference proteome</keyword>
<feature type="domain" description="DUF2421" evidence="7">
    <location>
        <begin position="811"/>
        <end position="1037"/>
    </location>
</feature>
<evidence type="ECO:0000256" key="2">
    <source>
        <dbReference type="ARBA" id="ARBA00022692"/>
    </source>
</evidence>
<gene>
    <name evidence="10" type="ORF">NA57DRAFT_70079</name>
</gene>
<dbReference type="EMBL" id="ML978121">
    <property type="protein sequence ID" value="KAF2103870.1"/>
    <property type="molecule type" value="Genomic_DNA"/>
</dbReference>
<comment type="caution">
    <text evidence="10">The sequence shown here is derived from an EMBL/GenBank/DDBJ whole genome shotgun (WGS) entry which is preliminary data.</text>
</comment>
<reference evidence="10" key="1">
    <citation type="journal article" date="2020" name="Stud. Mycol.">
        <title>101 Dothideomycetes genomes: a test case for predicting lifestyles and emergence of pathogens.</title>
        <authorList>
            <person name="Haridas S."/>
            <person name="Albert R."/>
            <person name="Binder M."/>
            <person name="Bloem J."/>
            <person name="Labutti K."/>
            <person name="Salamov A."/>
            <person name="Andreopoulos B."/>
            <person name="Baker S."/>
            <person name="Barry K."/>
            <person name="Bills G."/>
            <person name="Bluhm B."/>
            <person name="Cannon C."/>
            <person name="Castanera R."/>
            <person name="Culley D."/>
            <person name="Daum C."/>
            <person name="Ezra D."/>
            <person name="Gonzalez J."/>
            <person name="Henrissat B."/>
            <person name="Kuo A."/>
            <person name="Liang C."/>
            <person name="Lipzen A."/>
            <person name="Lutzoni F."/>
            <person name="Magnuson J."/>
            <person name="Mondo S."/>
            <person name="Nolan M."/>
            <person name="Ohm R."/>
            <person name="Pangilinan J."/>
            <person name="Park H.-J."/>
            <person name="Ramirez L."/>
            <person name="Alfaro M."/>
            <person name="Sun H."/>
            <person name="Tritt A."/>
            <person name="Yoshinaga Y."/>
            <person name="Zwiers L.-H."/>
            <person name="Turgeon B."/>
            <person name="Goodwin S."/>
            <person name="Spatafora J."/>
            <person name="Crous P."/>
            <person name="Grigoriev I."/>
        </authorList>
    </citation>
    <scope>NUCLEOTIDE SEQUENCE</scope>
    <source>
        <strain evidence="10">CBS 133067</strain>
    </source>
</reference>
<evidence type="ECO:0000256" key="6">
    <source>
        <dbReference type="SAM" id="Phobius"/>
    </source>
</evidence>
<dbReference type="Proteomes" id="UP000799772">
    <property type="component" value="Unassembled WGS sequence"/>
</dbReference>
<feature type="transmembrane region" description="Helical" evidence="6">
    <location>
        <begin position="60"/>
        <end position="82"/>
    </location>
</feature>
<evidence type="ECO:0000259" key="9">
    <source>
        <dbReference type="Pfam" id="PF13515"/>
    </source>
</evidence>
<dbReference type="InterPro" id="IPR018823">
    <property type="entry name" value="ArAE_2_N"/>
</dbReference>
<dbReference type="Pfam" id="PF10334">
    <property type="entry name" value="BRE4"/>
    <property type="match status" value="1"/>
</dbReference>
<evidence type="ECO:0000256" key="1">
    <source>
        <dbReference type="ARBA" id="ARBA00004141"/>
    </source>
</evidence>
<feature type="transmembrane region" description="Helical" evidence="6">
    <location>
        <begin position="792"/>
        <end position="814"/>
    </location>
</feature>
<evidence type="ECO:0000256" key="3">
    <source>
        <dbReference type="ARBA" id="ARBA00022989"/>
    </source>
</evidence>